<name>A0A803P4C8_CANSA</name>
<keyword evidence="1" id="KW-0378">Hydrolase</keyword>
<dbReference type="InterPro" id="IPR039537">
    <property type="entry name" value="Retrotran_Ty1/copia-like"/>
</dbReference>
<keyword evidence="2" id="KW-0862">Zinc</keyword>
<proteinExistence type="predicted"/>
<evidence type="ECO:0000259" key="3">
    <source>
        <dbReference type="PROSITE" id="PS50158"/>
    </source>
</evidence>
<dbReference type="InterPro" id="IPR012337">
    <property type="entry name" value="RNaseH-like_sf"/>
</dbReference>
<sequence length="351" mass="39554">MLILTLPNSKSKFKTGKKCYYCNKEGHFRDECRALKAKTDREKSKNRGEVDIVSDGYESARVLVVSKEGGSDEWILDLGCSLHMCPKKEMFKELKEISGGTVLLGNNKACNVLGTSSVMIKMFDGTTRTQEEVRSAAPAVAGQNDDTRLWHLRLGHVSESGISELDKQGLLKGKLDRKLPFCEECVFGKSYKVKFTTDLAFQTFIAWKKLSENQTSRKIKKLKTHNGSEFSSDMFASFYRNEDIARHHTVVKNPQQNGLAERMNRTLLERVRCMLIGAGLAKHFCCEALKTACYLINRYPSTALNFKLLKNSGLAKLQAMSIAKYLVSLLMHTSSKTSCNQGLLNVYFWLL</sequence>
<dbReference type="SMART" id="SM00343">
    <property type="entry name" value="ZnF_C2HC"/>
    <property type="match status" value="1"/>
</dbReference>
<dbReference type="InterPro" id="IPR001584">
    <property type="entry name" value="Integrase_cat-core"/>
</dbReference>
<dbReference type="EMBL" id="UZAU01000288">
    <property type="status" value="NOT_ANNOTATED_CDS"/>
    <property type="molecule type" value="Genomic_DNA"/>
</dbReference>
<dbReference type="GO" id="GO:0008270">
    <property type="term" value="F:zinc ion binding"/>
    <property type="evidence" value="ECO:0007669"/>
    <property type="project" value="UniProtKB-KW"/>
</dbReference>
<dbReference type="PANTHER" id="PTHR42648">
    <property type="entry name" value="TRANSPOSASE, PUTATIVE-RELATED"/>
    <property type="match status" value="1"/>
</dbReference>
<evidence type="ECO:0000313" key="6">
    <source>
        <dbReference type="Proteomes" id="UP000596661"/>
    </source>
</evidence>
<accession>A0A803P4C8</accession>
<evidence type="ECO:0000313" key="5">
    <source>
        <dbReference type="EnsemblPlants" id="cds.evm.model.03.1198"/>
    </source>
</evidence>
<dbReference type="InterPro" id="IPR036397">
    <property type="entry name" value="RNaseH_sf"/>
</dbReference>
<dbReference type="EnsemblPlants" id="evm.model.03.1198">
    <property type="protein sequence ID" value="cds.evm.model.03.1198"/>
    <property type="gene ID" value="evm.TU.03.1198"/>
</dbReference>
<dbReference type="PROSITE" id="PS50994">
    <property type="entry name" value="INTEGRASE"/>
    <property type="match status" value="1"/>
</dbReference>
<feature type="domain" description="Integrase catalytic" evidence="4">
    <location>
        <begin position="134"/>
        <end position="324"/>
    </location>
</feature>
<organism evidence="5 6">
    <name type="scientific">Cannabis sativa</name>
    <name type="common">Hemp</name>
    <name type="synonym">Marijuana</name>
    <dbReference type="NCBI Taxonomy" id="3483"/>
    <lineage>
        <taxon>Eukaryota</taxon>
        <taxon>Viridiplantae</taxon>
        <taxon>Streptophyta</taxon>
        <taxon>Embryophyta</taxon>
        <taxon>Tracheophyta</taxon>
        <taxon>Spermatophyta</taxon>
        <taxon>Magnoliopsida</taxon>
        <taxon>eudicotyledons</taxon>
        <taxon>Gunneridae</taxon>
        <taxon>Pentapetalae</taxon>
        <taxon>rosids</taxon>
        <taxon>fabids</taxon>
        <taxon>Rosales</taxon>
        <taxon>Cannabaceae</taxon>
        <taxon>Cannabis</taxon>
    </lineage>
</organism>
<dbReference type="Proteomes" id="UP000596661">
    <property type="component" value="Chromosome 3"/>
</dbReference>
<dbReference type="InterPro" id="IPR036875">
    <property type="entry name" value="Znf_CCHC_sf"/>
</dbReference>
<dbReference type="AlphaFoldDB" id="A0A803P4C8"/>
<dbReference type="Gene3D" id="4.10.60.10">
    <property type="entry name" value="Zinc finger, CCHC-type"/>
    <property type="match status" value="1"/>
</dbReference>
<dbReference type="SUPFAM" id="SSF53098">
    <property type="entry name" value="Ribonuclease H-like"/>
    <property type="match status" value="1"/>
</dbReference>
<dbReference type="GO" id="GO:0003676">
    <property type="term" value="F:nucleic acid binding"/>
    <property type="evidence" value="ECO:0007669"/>
    <property type="project" value="InterPro"/>
</dbReference>
<keyword evidence="1" id="KW-0645">Protease</keyword>
<evidence type="ECO:0000256" key="2">
    <source>
        <dbReference type="PROSITE-ProRule" id="PRU00047"/>
    </source>
</evidence>
<reference evidence="5" key="1">
    <citation type="submission" date="2018-11" db="EMBL/GenBank/DDBJ databases">
        <authorList>
            <person name="Grassa J C."/>
        </authorList>
    </citation>
    <scope>NUCLEOTIDE SEQUENCE [LARGE SCALE GENOMIC DNA]</scope>
</reference>
<feature type="domain" description="CCHC-type" evidence="3">
    <location>
        <begin position="18"/>
        <end position="33"/>
    </location>
</feature>
<dbReference type="InterPro" id="IPR054722">
    <property type="entry name" value="PolX-like_BBD"/>
</dbReference>
<dbReference type="GO" id="GO:0008233">
    <property type="term" value="F:peptidase activity"/>
    <property type="evidence" value="ECO:0007669"/>
    <property type="project" value="UniProtKB-KW"/>
</dbReference>
<dbReference type="GO" id="GO:0006508">
    <property type="term" value="P:proteolysis"/>
    <property type="evidence" value="ECO:0007669"/>
    <property type="project" value="UniProtKB-KW"/>
</dbReference>
<dbReference type="GO" id="GO:0015074">
    <property type="term" value="P:DNA integration"/>
    <property type="evidence" value="ECO:0007669"/>
    <property type="project" value="InterPro"/>
</dbReference>
<dbReference type="Pfam" id="PF22936">
    <property type="entry name" value="Pol_BBD"/>
    <property type="match status" value="1"/>
</dbReference>
<dbReference type="SUPFAM" id="SSF57756">
    <property type="entry name" value="Retrovirus zinc finger-like domains"/>
    <property type="match status" value="1"/>
</dbReference>
<dbReference type="Gene3D" id="3.30.420.10">
    <property type="entry name" value="Ribonuclease H-like superfamily/Ribonuclease H"/>
    <property type="match status" value="1"/>
</dbReference>
<dbReference type="Gramene" id="evm.model.03.1198">
    <property type="protein sequence ID" value="cds.evm.model.03.1198"/>
    <property type="gene ID" value="evm.TU.03.1198"/>
</dbReference>
<dbReference type="Pfam" id="PF00098">
    <property type="entry name" value="zf-CCHC"/>
    <property type="match status" value="1"/>
</dbReference>
<protein>
    <submittedName>
        <fullName evidence="5">Uncharacterized protein</fullName>
    </submittedName>
</protein>
<dbReference type="InterPro" id="IPR001878">
    <property type="entry name" value="Znf_CCHC"/>
</dbReference>
<keyword evidence="6" id="KW-1185">Reference proteome</keyword>
<keyword evidence="2" id="KW-0863">Zinc-finger</keyword>
<evidence type="ECO:0000259" key="4">
    <source>
        <dbReference type="PROSITE" id="PS50994"/>
    </source>
</evidence>
<reference evidence="5" key="2">
    <citation type="submission" date="2021-03" db="UniProtKB">
        <authorList>
            <consortium name="EnsemblPlants"/>
        </authorList>
    </citation>
    <scope>IDENTIFICATION</scope>
</reference>
<dbReference type="PANTHER" id="PTHR42648:SF28">
    <property type="entry name" value="TRANSPOSON-ENCODED PROTEIN WITH RIBONUCLEASE H-LIKE AND RETROVIRUS ZINC FINGER-LIKE DOMAINS"/>
    <property type="match status" value="1"/>
</dbReference>
<dbReference type="PROSITE" id="PS50158">
    <property type="entry name" value="ZF_CCHC"/>
    <property type="match status" value="1"/>
</dbReference>
<keyword evidence="2" id="KW-0479">Metal-binding</keyword>
<evidence type="ECO:0000256" key="1">
    <source>
        <dbReference type="ARBA" id="ARBA00022670"/>
    </source>
</evidence>